<dbReference type="InterPro" id="IPR000559">
    <property type="entry name" value="Formate_THF_ligase"/>
</dbReference>
<comment type="catalytic activity">
    <reaction evidence="6">
        <text>(6S)-5,6,7,8-tetrahydrofolate + formate + ATP = (6R)-10-formyltetrahydrofolate + ADP + phosphate</text>
        <dbReference type="Rhea" id="RHEA:20221"/>
        <dbReference type="ChEBI" id="CHEBI:15740"/>
        <dbReference type="ChEBI" id="CHEBI:30616"/>
        <dbReference type="ChEBI" id="CHEBI:43474"/>
        <dbReference type="ChEBI" id="CHEBI:57453"/>
        <dbReference type="ChEBI" id="CHEBI:195366"/>
        <dbReference type="ChEBI" id="CHEBI:456216"/>
        <dbReference type="EC" id="6.3.4.3"/>
    </reaction>
</comment>
<reference evidence="7 8" key="1">
    <citation type="submission" date="2022-01" db="EMBL/GenBank/DDBJ databases">
        <title>Whole genome-based taxonomy of the Shewanellaceae.</title>
        <authorList>
            <person name="Martin-Rodriguez A.J."/>
        </authorList>
    </citation>
    <scope>NUCLEOTIDE SEQUENCE [LARGE SCALE GENOMIC DNA]</scope>
    <source>
        <strain evidence="7 8">DSM 21332</strain>
    </source>
</reference>
<dbReference type="HAMAP" id="MF_01543">
    <property type="entry name" value="FTHFS"/>
    <property type="match status" value="1"/>
</dbReference>
<organism evidence="7 8">
    <name type="scientific">Shewanella corallii</name>
    <dbReference type="NCBI Taxonomy" id="560080"/>
    <lineage>
        <taxon>Bacteria</taxon>
        <taxon>Pseudomonadati</taxon>
        <taxon>Pseudomonadota</taxon>
        <taxon>Gammaproteobacteria</taxon>
        <taxon>Alteromonadales</taxon>
        <taxon>Shewanellaceae</taxon>
        <taxon>Shewanella</taxon>
    </lineage>
</organism>
<gene>
    <name evidence="6" type="primary">fhs</name>
    <name evidence="7" type="ORF">L2725_12425</name>
</gene>
<evidence type="ECO:0000313" key="7">
    <source>
        <dbReference type="EMBL" id="MCL2914573.1"/>
    </source>
</evidence>
<comment type="similarity">
    <text evidence="6">Belongs to the formate--tetrahydrofolate ligase family.</text>
</comment>
<dbReference type="RefSeq" id="WP_249249251.1">
    <property type="nucleotide sequence ID" value="NZ_JAKIKT010000004.1"/>
</dbReference>
<feature type="binding site" evidence="6">
    <location>
        <begin position="65"/>
        <end position="72"/>
    </location>
    <ligand>
        <name>ATP</name>
        <dbReference type="ChEBI" id="CHEBI:30616"/>
    </ligand>
</feature>
<evidence type="ECO:0000256" key="3">
    <source>
        <dbReference type="ARBA" id="ARBA00022598"/>
    </source>
</evidence>
<dbReference type="GO" id="GO:0004329">
    <property type="term" value="F:formate-tetrahydrofolate ligase activity"/>
    <property type="evidence" value="ECO:0007669"/>
    <property type="project" value="UniProtKB-EC"/>
</dbReference>
<accession>A0ABT0N7Z2</accession>
<dbReference type="CDD" id="cd00477">
    <property type="entry name" value="FTHFS"/>
    <property type="match status" value="1"/>
</dbReference>
<dbReference type="InterPro" id="IPR020628">
    <property type="entry name" value="Formate_THF_ligase_CS"/>
</dbReference>
<sequence>MLTDIEISKQATLEPITAIGQKLRLKEDELVAFGPAKAKIKLSALNRLADSPKGKLIIVTAVTPTPFGEGKTVTTIGLTQSLQAIGKRVAACIRQPSMGPVFGVKGGAAGGGYAQVVPMEELNLHLTGDIHAVTAAHNLAAAALDSRLHHETRLGAKTFFDKTGLQALNIDPQQILWNRVMDHNDRALRQVTVGLGNNNGHAHESSFDITAASELMAILALSRSLADLRQRMGRIVLALDTSGQPVTTEMLGVAGAMTAVMAEAVQPTLMQTLSGAPALVHAGPFANIAHGNSSILADEIALRCADYVVTEAGFGSDMGFEKFCNIKVRESGDAPAAAVLVTTLKALKANSGLESELDISAPDTARLHTGYANLEWHINNVSQYGVPVVVAINRFPTDTDEELQWLKDKVKQSKAFGCEISEAFAKGADGGKALAQTVVAAAETESAFKFLYDTELPLEDKLNQLAQAGYGAAGVELSDKARAQLASLQALNLDKLPLCMAKTPMSISHDPKLKGVPGGFTIPVTELKLNAGAGFITVLMGAVMTMPGLGLKPAYLNIDVDADGNITGLF</sequence>
<dbReference type="SUPFAM" id="SSF52540">
    <property type="entry name" value="P-loop containing nucleoside triphosphate hydrolases"/>
    <property type="match status" value="1"/>
</dbReference>
<protein>
    <recommendedName>
        <fullName evidence="6">Formate--tetrahydrofolate ligase</fullName>
        <ecNumber evidence="6">6.3.4.3</ecNumber>
    </recommendedName>
    <alternativeName>
        <fullName evidence="6">Formyltetrahydrofolate synthetase</fullName>
        <shortName evidence="6">FHS</shortName>
        <shortName evidence="6">FTHFS</shortName>
    </alternativeName>
</protein>
<comment type="pathway">
    <text evidence="1 6">One-carbon metabolism; tetrahydrofolate interconversion.</text>
</comment>
<dbReference type="Proteomes" id="UP001202831">
    <property type="component" value="Unassembled WGS sequence"/>
</dbReference>
<dbReference type="EMBL" id="JAKIKT010000004">
    <property type="protein sequence ID" value="MCL2914573.1"/>
    <property type="molecule type" value="Genomic_DNA"/>
</dbReference>
<dbReference type="Gene3D" id="3.40.50.300">
    <property type="entry name" value="P-loop containing nucleotide triphosphate hydrolases"/>
    <property type="match status" value="1"/>
</dbReference>
<evidence type="ECO:0000256" key="2">
    <source>
        <dbReference type="ARBA" id="ARBA00022563"/>
    </source>
</evidence>
<dbReference type="Pfam" id="PF01268">
    <property type="entry name" value="FTHFS"/>
    <property type="match status" value="1"/>
</dbReference>
<keyword evidence="8" id="KW-1185">Reference proteome</keyword>
<comment type="caution">
    <text evidence="7">The sequence shown here is derived from an EMBL/GenBank/DDBJ whole genome shotgun (WGS) entry which is preliminary data.</text>
</comment>
<keyword evidence="5 6" id="KW-0067">ATP-binding</keyword>
<evidence type="ECO:0000256" key="4">
    <source>
        <dbReference type="ARBA" id="ARBA00022741"/>
    </source>
</evidence>
<name>A0ABT0N7Z2_9GAMM</name>
<dbReference type="EC" id="6.3.4.3" evidence="6"/>
<keyword evidence="4 6" id="KW-0547">Nucleotide-binding</keyword>
<keyword evidence="2 6" id="KW-0554">One-carbon metabolism</keyword>
<dbReference type="InterPro" id="IPR027417">
    <property type="entry name" value="P-loop_NTPase"/>
</dbReference>
<dbReference type="Gene3D" id="3.30.1510.10">
    <property type="entry name" value="Domain 2, N(10)-formyltetrahydrofolate synthetase"/>
    <property type="match status" value="1"/>
</dbReference>
<proteinExistence type="inferred from homology"/>
<evidence type="ECO:0000256" key="6">
    <source>
        <dbReference type="HAMAP-Rule" id="MF_01543"/>
    </source>
</evidence>
<evidence type="ECO:0000256" key="1">
    <source>
        <dbReference type="ARBA" id="ARBA00004777"/>
    </source>
</evidence>
<dbReference type="NCBIfam" id="NF010031">
    <property type="entry name" value="PRK13506.1"/>
    <property type="match status" value="1"/>
</dbReference>
<evidence type="ECO:0000256" key="5">
    <source>
        <dbReference type="ARBA" id="ARBA00022840"/>
    </source>
</evidence>
<keyword evidence="3 6" id="KW-0436">Ligase</keyword>
<evidence type="ECO:0000313" key="8">
    <source>
        <dbReference type="Proteomes" id="UP001202831"/>
    </source>
</evidence>
<dbReference type="NCBIfam" id="NF010030">
    <property type="entry name" value="PRK13505.1"/>
    <property type="match status" value="1"/>
</dbReference>
<dbReference type="PROSITE" id="PS00721">
    <property type="entry name" value="FTHFS_1"/>
    <property type="match status" value="1"/>
</dbReference>
<dbReference type="Gene3D" id="3.10.410.10">
    <property type="entry name" value="Formyltetrahydrofolate synthetase, domain 3"/>
    <property type="match status" value="1"/>
</dbReference>